<comment type="caution">
    <text evidence="11">The sequence shown here is derived from an EMBL/GenBank/DDBJ whole genome shotgun (WGS) entry which is preliminary data.</text>
</comment>
<evidence type="ECO:0000256" key="1">
    <source>
        <dbReference type="ARBA" id="ARBA00000707"/>
    </source>
</evidence>
<dbReference type="InterPro" id="IPR050185">
    <property type="entry name" value="Ub_carboxyl-term_hydrolase"/>
</dbReference>
<organism evidence="11 12">
    <name type="scientific">Ditylenchus destructor</name>
    <dbReference type="NCBI Taxonomy" id="166010"/>
    <lineage>
        <taxon>Eukaryota</taxon>
        <taxon>Metazoa</taxon>
        <taxon>Ecdysozoa</taxon>
        <taxon>Nematoda</taxon>
        <taxon>Chromadorea</taxon>
        <taxon>Rhabditida</taxon>
        <taxon>Tylenchina</taxon>
        <taxon>Tylenchomorpha</taxon>
        <taxon>Sphaerularioidea</taxon>
        <taxon>Anguinidae</taxon>
        <taxon>Anguininae</taxon>
        <taxon>Ditylenchus</taxon>
    </lineage>
</organism>
<dbReference type="GO" id="GO:1990904">
    <property type="term" value="C:ribonucleoprotein complex"/>
    <property type="evidence" value="ECO:0007669"/>
    <property type="project" value="UniProtKB-KW"/>
</dbReference>
<comment type="catalytic activity">
    <reaction evidence="1">
        <text>Thiol-dependent hydrolysis of ester, thioester, amide, peptide and isopeptide bonds formed by the C-terminal Gly of ubiquitin (a 76-residue protein attached to proteins as an intracellular targeting signal).</text>
        <dbReference type="EC" id="3.4.19.12"/>
    </reaction>
</comment>
<evidence type="ECO:0000256" key="4">
    <source>
        <dbReference type="ARBA" id="ARBA00012759"/>
    </source>
</evidence>
<comment type="similarity">
    <text evidence="3">Belongs to the peptidase C19 family.</text>
</comment>
<feature type="domain" description="USP" evidence="10">
    <location>
        <begin position="715"/>
        <end position="1032"/>
    </location>
</feature>
<name>A0AAD4N5K6_9BILA</name>
<feature type="compositionally biased region" description="Polar residues" evidence="9">
    <location>
        <begin position="638"/>
        <end position="653"/>
    </location>
</feature>
<dbReference type="GO" id="GO:0006412">
    <property type="term" value="P:translation"/>
    <property type="evidence" value="ECO:0007669"/>
    <property type="project" value="InterPro"/>
</dbReference>
<dbReference type="AlphaFoldDB" id="A0AAD4N5K6"/>
<dbReference type="EMBL" id="JAKKPZ010000008">
    <property type="protein sequence ID" value="KAI1718031.1"/>
    <property type="molecule type" value="Genomic_DNA"/>
</dbReference>
<dbReference type="Pfam" id="PF01294">
    <property type="entry name" value="Ribosomal_L13e"/>
    <property type="match status" value="1"/>
</dbReference>
<dbReference type="InterPro" id="IPR001380">
    <property type="entry name" value="Ribosomal_eL13"/>
</dbReference>
<keyword evidence="12" id="KW-1185">Reference proteome</keyword>
<protein>
    <recommendedName>
        <fullName evidence="7">Large ribosomal subunit protein eL13</fullName>
        <ecNumber evidence="4">3.4.19.12</ecNumber>
    </recommendedName>
    <alternativeName>
        <fullName evidence="8">60S ribosomal protein L13</fullName>
    </alternativeName>
</protein>
<dbReference type="Gene3D" id="1.20.58.80">
    <property type="entry name" value="Phosphotransferase system, lactose/cellobiose-type IIA subunit"/>
    <property type="match status" value="1"/>
</dbReference>
<dbReference type="PANTHER" id="PTHR21646">
    <property type="entry name" value="UBIQUITIN CARBOXYL-TERMINAL HYDROLASE"/>
    <property type="match status" value="1"/>
</dbReference>
<evidence type="ECO:0000256" key="3">
    <source>
        <dbReference type="ARBA" id="ARBA00009085"/>
    </source>
</evidence>
<dbReference type="InterPro" id="IPR001394">
    <property type="entry name" value="Peptidase_C19_UCH"/>
</dbReference>
<sequence>MAPKGNNVIPNAHFHKHWQRRVKTWFDQPARKQRRRQARIAKAARVAPRPVAGLLRPVVRFTLEEIKGAGFTKYEAKSLGIAVDYRRTNGSVEGLQQNIQRLKLYRSKLIVFPKKLSKPKKGDSSPEELKLAAQLRDHAIIPVKQQLRREAAREVTDELKKASVYCHLRRVRADQRLKGKRDKKAREAAEEGVGGGAAVKGAMTIHEKPLRFESFNILRENARMDDISFTQVKRRAPRGCLDLLISIVAKAQKETKNEDPECAYILYGRAVDLIQLVHNKNDMDFRTSPDYQRYLDVADNVFREMDYLSDQLKLLYKLKDKNKLKESQPAMPSSPQHVNVENAYNRLVNEPSDNDFDFDTYIKSQHLIHLIEEKNASVLVLDYREEKEKVIEYNQIPNSISVAHIDPSLIVPGCVWSMLVSVVDISNRPLLQRIAHFDLVILMGDAFEMKTPLADLPQSSRTKVLLEALTTYKMRERPKRKPLILERGFNGWEMAYPCYTKRTESYRCEQSLDTAFGSLLADALKVTQLDISYPDWSNHVQSLFQSKKQGDTTSEAYVENFVDPTRNALFSNLERPKKPKENIAIRLPNVAIPSESATVSVSYIPNRPCGAIYPTDAIRKALPQVQTLGGARIAVETSNETSANKSNHPSQVIQPPKPMVVPTSAPRPPIPDRSTKASMINVINKEKEYFHQVYKASWMKIQESSTHGNAPPGYTGLYNLGNTCFMNATLQALFNTPGFSHLFRNKRVESYINRMNKKYGTMGVISACFASLMDAVWQGGFIAIKPLVFLETFAYRVNASLADRRQHDAQEFQIYLLDALHEDCNKIIQRTPFEQNYNGRNLLKEAEEYAKRTKEFSFSIVNEFFNDMNQISIELPSAASQSHTTLKECMQRHFSDVVLEGQSCWKCPKCRVPRVADRSIKIWQLPPILIVHMKRFSLEGGDYVKNEIDVGFDISDLDMSAYIHDKAPKQISRYALYAVTNHDGRLNSGHYTSTVKNLQNEQWLKFDDEQCSALNPSDIVSKKAFILYYANGAKSAGSNNA</sequence>
<dbReference type="InterPro" id="IPR028889">
    <property type="entry name" value="USP"/>
</dbReference>
<dbReference type="SUPFAM" id="SSF52821">
    <property type="entry name" value="Rhodanese/Cell cycle control phosphatase"/>
    <property type="match status" value="1"/>
</dbReference>
<feature type="compositionally biased region" description="Pro residues" evidence="9">
    <location>
        <begin position="655"/>
        <end position="671"/>
    </location>
</feature>
<evidence type="ECO:0000313" key="11">
    <source>
        <dbReference type="EMBL" id="KAI1718031.1"/>
    </source>
</evidence>
<accession>A0AAD4N5K6</accession>
<evidence type="ECO:0000256" key="6">
    <source>
        <dbReference type="ARBA" id="ARBA00023274"/>
    </source>
</evidence>
<dbReference type="PROSITE" id="PS50235">
    <property type="entry name" value="USP_3"/>
    <property type="match status" value="1"/>
</dbReference>
<feature type="region of interest" description="Disordered" evidence="9">
    <location>
        <begin position="638"/>
        <end position="674"/>
    </location>
</feature>
<evidence type="ECO:0000313" key="12">
    <source>
        <dbReference type="Proteomes" id="UP001201812"/>
    </source>
</evidence>
<evidence type="ECO:0000256" key="5">
    <source>
        <dbReference type="ARBA" id="ARBA00022980"/>
    </source>
</evidence>
<dbReference type="InterPro" id="IPR036873">
    <property type="entry name" value="Rhodanese-like_dom_sf"/>
</dbReference>
<comment type="similarity">
    <text evidence="2">Belongs to the eukaryotic ribosomal protein eL13 family.</text>
</comment>
<evidence type="ECO:0000256" key="8">
    <source>
        <dbReference type="ARBA" id="ARBA00035321"/>
    </source>
</evidence>
<dbReference type="Pfam" id="PF00443">
    <property type="entry name" value="UCH"/>
    <property type="match status" value="1"/>
</dbReference>
<dbReference type="PANTHER" id="PTHR21646:SF91">
    <property type="entry name" value="USP DOMAIN-CONTAINING PROTEIN"/>
    <property type="match status" value="1"/>
</dbReference>
<reference evidence="11" key="1">
    <citation type="submission" date="2022-01" db="EMBL/GenBank/DDBJ databases">
        <title>Genome Sequence Resource for Two Populations of Ditylenchus destructor, the Migratory Endoparasitic Phytonematode.</title>
        <authorList>
            <person name="Zhang H."/>
            <person name="Lin R."/>
            <person name="Xie B."/>
        </authorList>
    </citation>
    <scope>NUCLEOTIDE SEQUENCE</scope>
    <source>
        <strain evidence="11">BazhouSP</strain>
    </source>
</reference>
<dbReference type="InterPro" id="IPR018200">
    <property type="entry name" value="USP_CS"/>
</dbReference>
<dbReference type="SUPFAM" id="SSF140856">
    <property type="entry name" value="USP8 N-terminal domain-like"/>
    <property type="match status" value="1"/>
</dbReference>
<dbReference type="CDD" id="cd02674">
    <property type="entry name" value="Peptidase_C19R"/>
    <property type="match status" value="1"/>
</dbReference>
<dbReference type="EC" id="3.4.19.12" evidence="4"/>
<proteinExistence type="inferred from homology"/>
<dbReference type="Gene3D" id="1.20.5.110">
    <property type="match status" value="1"/>
</dbReference>
<dbReference type="GO" id="GO:0004843">
    <property type="term" value="F:cysteine-type deubiquitinase activity"/>
    <property type="evidence" value="ECO:0007669"/>
    <property type="project" value="UniProtKB-EC"/>
</dbReference>
<evidence type="ECO:0000256" key="2">
    <source>
        <dbReference type="ARBA" id="ARBA00005640"/>
    </source>
</evidence>
<dbReference type="GO" id="GO:0016579">
    <property type="term" value="P:protein deubiquitination"/>
    <property type="evidence" value="ECO:0007669"/>
    <property type="project" value="InterPro"/>
</dbReference>
<dbReference type="Proteomes" id="UP001201812">
    <property type="component" value="Unassembled WGS sequence"/>
</dbReference>
<keyword evidence="5 11" id="KW-0689">Ribosomal protein</keyword>
<keyword evidence="6" id="KW-0687">Ribonucleoprotein</keyword>
<evidence type="ECO:0000259" key="10">
    <source>
        <dbReference type="PROSITE" id="PS50235"/>
    </source>
</evidence>
<dbReference type="GO" id="GO:0003735">
    <property type="term" value="F:structural constituent of ribosome"/>
    <property type="evidence" value="ECO:0007669"/>
    <property type="project" value="InterPro"/>
</dbReference>
<dbReference type="PROSITE" id="PS00972">
    <property type="entry name" value="USP_1"/>
    <property type="match status" value="1"/>
</dbReference>
<dbReference type="SUPFAM" id="SSF54001">
    <property type="entry name" value="Cysteine proteinases"/>
    <property type="match status" value="1"/>
</dbReference>
<dbReference type="GO" id="GO:0005840">
    <property type="term" value="C:ribosome"/>
    <property type="evidence" value="ECO:0007669"/>
    <property type="project" value="UniProtKB-KW"/>
</dbReference>
<dbReference type="Gene3D" id="3.40.250.10">
    <property type="entry name" value="Rhodanese-like domain"/>
    <property type="match status" value="1"/>
</dbReference>
<dbReference type="InterPro" id="IPR038765">
    <property type="entry name" value="Papain-like_cys_pep_sf"/>
</dbReference>
<evidence type="ECO:0000256" key="7">
    <source>
        <dbReference type="ARBA" id="ARBA00035216"/>
    </source>
</evidence>
<evidence type="ECO:0000256" key="9">
    <source>
        <dbReference type="SAM" id="MobiDB-lite"/>
    </source>
</evidence>
<dbReference type="Gene3D" id="3.90.70.10">
    <property type="entry name" value="Cysteine proteinases"/>
    <property type="match status" value="1"/>
</dbReference>
<gene>
    <name evidence="11" type="ORF">DdX_06443</name>
</gene>
<dbReference type="PROSITE" id="PS00973">
    <property type="entry name" value="USP_2"/>
    <property type="match status" value="1"/>
</dbReference>